<dbReference type="RefSeq" id="WP_379685847.1">
    <property type="nucleotide sequence ID" value="NZ_JBHLYW010000007.1"/>
</dbReference>
<proteinExistence type="predicted"/>
<gene>
    <name evidence="1" type="ORF">ACFFLS_07145</name>
</gene>
<dbReference type="EMBL" id="JBHLYW010000007">
    <property type="protein sequence ID" value="MFC0076809.1"/>
    <property type="molecule type" value="Genomic_DNA"/>
</dbReference>
<evidence type="ECO:0000313" key="2">
    <source>
        <dbReference type="Proteomes" id="UP001589734"/>
    </source>
</evidence>
<keyword evidence="2" id="KW-1185">Reference proteome</keyword>
<organism evidence="1 2">
    <name type="scientific">Flavobacterium procerum</name>
    <dbReference type="NCBI Taxonomy" id="1455569"/>
    <lineage>
        <taxon>Bacteria</taxon>
        <taxon>Pseudomonadati</taxon>
        <taxon>Bacteroidota</taxon>
        <taxon>Flavobacteriia</taxon>
        <taxon>Flavobacteriales</taxon>
        <taxon>Flavobacteriaceae</taxon>
        <taxon>Flavobacterium</taxon>
    </lineage>
</organism>
<accession>A0ABV6BMY8</accession>
<protein>
    <recommendedName>
        <fullName evidence="3">Lipoprotein</fullName>
    </recommendedName>
</protein>
<dbReference type="Proteomes" id="UP001589734">
    <property type="component" value="Unassembled WGS sequence"/>
</dbReference>
<comment type="caution">
    <text evidence="1">The sequence shown here is derived from an EMBL/GenBank/DDBJ whole genome shotgun (WGS) entry which is preliminary data.</text>
</comment>
<sequence>MKIITTLLIATAFFSCTKTDKINHYLIKPITQQELIDNGFYKYSYTYKIEDKDGIKDTVASFVEYELYSNVKPEIDNNGRIHPLQFLNMREMDSIERKKRFEYRQKDLNDRIITYLFRNDSLLFKDIRVFSRDYPKKEIADLSTEEKIIRYYDSIQIPIKPVFQVKTSTKEYPTIFMIDNHKVRLYYSEKDKSYDMFVNYLSDNHYFDILVEWYAGKKMYRPY</sequence>
<evidence type="ECO:0000313" key="1">
    <source>
        <dbReference type="EMBL" id="MFC0076809.1"/>
    </source>
</evidence>
<dbReference type="PROSITE" id="PS51257">
    <property type="entry name" value="PROKAR_LIPOPROTEIN"/>
    <property type="match status" value="1"/>
</dbReference>
<evidence type="ECO:0008006" key="3">
    <source>
        <dbReference type="Google" id="ProtNLM"/>
    </source>
</evidence>
<reference evidence="1 2" key="1">
    <citation type="submission" date="2024-09" db="EMBL/GenBank/DDBJ databases">
        <authorList>
            <person name="Sun Q."/>
            <person name="Mori K."/>
        </authorList>
    </citation>
    <scope>NUCLEOTIDE SEQUENCE [LARGE SCALE GENOMIC DNA]</scope>
    <source>
        <strain evidence="1 2">CGMCC 1.12926</strain>
    </source>
</reference>
<name>A0ABV6BMY8_9FLAO</name>